<accession>A0A2N4U5E5</accession>
<evidence type="ECO:0000259" key="8">
    <source>
        <dbReference type="Pfam" id="PF00725"/>
    </source>
</evidence>
<dbReference type="CDD" id="cd06558">
    <property type="entry name" value="crotonase-like"/>
    <property type="match status" value="1"/>
</dbReference>
<dbReference type="OrthoDB" id="5287258at2"/>
<evidence type="ECO:0000313" key="10">
    <source>
        <dbReference type="EMBL" id="PLC50245.1"/>
    </source>
</evidence>
<keyword evidence="5" id="KW-0520">NAD</keyword>
<keyword evidence="6" id="KW-0443">Lipid metabolism</keyword>
<evidence type="ECO:0000313" key="11">
    <source>
        <dbReference type="Proteomes" id="UP000234190"/>
    </source>
</evidence>
<sequence>MQSGQSGQRAVAGTARFHVRKVAVCGAGVMGAQIAAHCVNAGVPVVLFDLPAKEGDKNGIAKRAIAQLAKLNPAPLGTAALADLIIPANYDDDLHRLAECDLVIEAIAERLDWKRDLYQKLAPAIKHDAIIASNTSGLSITQLAAALPESLRHRFCGVHFFNPPRYMALVELIPTADTRPALLDLLETFLVSQLGKGVVRAKDTPNFIGNRIGVFGILSVFAQADTFGLPYELVDELTGTRLGRAKSGTFRTADVVGLDTLAHVIRTMQDQLPQDPFHSHFGVPDVVDGLVQQGALGQKTGAGFYRKEGKAILRLDPAKKEYVPADTKIDESVAAILAERDPAKKLRALHDSDHPQAQFLWAILRDSFHYSAVHLEAIADTARQVDLAMKWGFGHAQGPFEIWQSAGWHDVANWIQQDIDAGKTLSAAPLPQWATRGPVWEAQGVHTAAGSWNPRHKRFEGRSSLPVYQRQIGAPRLVGEVQDLDAAVVYENDALRCWTLPAPHPQDVLIVSFKTKMHTLSPGVVRGIVHAVDLAEASYKALVIGQLEDPFSAGADLKAMLPAFLEGGAAAVEPIEREMQDMVLRLRYAQVPVVAALAGLALGGGCELAVHCAQRVAHFETYIGLVEVGIGLVPGAGGLAFCARRAAELQAEAAPDAPLLAFVKKFALAVASAQVSKSALDARNMGYLRASDPIVMNRHELLYVAVRQAQALAEAGWRAPLPSRFPVAGRDGIATLKAQLLNMKVGGYISEHDFVVAEKVAQVLCGGDVDPVSLVDEAWMLKRERDAFLELLVQPKTQERIAGILETGKPVRN</sequence>
<comment type="catalytic activity">
    <reaction evidence="7">
        <text>a (3S)-3-hydroxyacyl-CoA + NAD(+) = a 3-oxoacyl-CoA + NADH + H(+)</text>
        <dbReference type="Rhea" id="RHEA:22432"/>
        <dbReference type="ChEBI" id="CHEBI:15378"/>
        <dbReference type="ChEBI" id="CHEBI:57318"/>
        <dbReference type="ChEBI" id="CHEBI:57540"/>
        <dbReference type="ChEBI" id="CHEBI:57945"/>
        <dbReference type="ChEBI" id="CHEBI:90726"/>
        <dbReference type="EC" id="1.1.1.35"/>
    </reaction>
</comment>
<gene>
    <name evidence="10" type="ORF">CR159_09605</name>
</gene>
<dbReference type="Gene3D" id="3.40.50.720">
    <property type="entry name" value="NAD(P)-binding Rossmann-like Domain"/>
    <property type="match status" value="1"/>
</dbReference>
<dbReference type="GO" id="GO:0006635">
    <property type="term" value="P:fatty acid beta-oxidation"/>
    <property type="evidence" value="ECO:0007669"/>
    <property type="project" value="UniProtKB-UniPathway"/>
</dbReference>
<keyword evidence="3" id="KW-0442">Lipid degradation</keyword>
<dbReference type="RefSeq" id="WP_102073792.1">
    <property type="nucleotide sequence ID" value="NZ_PDNW01000006.1"/>
</dbReference>
<dbReference type="InterPro" id="IPR006176">
    <property type="entry name" value="3-OHacyl-CoA_DH_NAD-bd"/>
</dbReference>
<dbReference type="SUPFAM" id="SSF52096">
    <property type="entry name" value="ClpP/crotonase"/>
    <property type="match status" value="1"/>
</dbReference>
<feature type="domain" description="3-hydroxyacyl-CoA dehydrogenase C-terminal" evidence="8">
    <location>
        <begin position="207"/>
        <end position="306"/>
    </location>
</feature>
<comment type="pathway">
    <text evidence="1">Lipid metabolism; fatty acid beta-oxidation.</text>
</comment>
<keyword evidence="2" id="KW-0276">Fatty acid metabolism</keyword>
<dbReference type="AlphaFoldDB" id="A0A2N4U5E5"/>
<dbReference type="Proteomes" id="UP000234190">
    <property type="component" value="Unassembled WGS sequence"/>
</dbReference>
<dbReference type="Pfam" id="PF00378">
    <property type="entry name" value="ECH_1"/>
    <property type="match status" value="1"/>
</dbReference>
<dbReference type="PANTHER" id="PTHR48075">
    <property type="entry name" value="3-HYDROXYACYL-COA DEHYDROGENASE FAMILY PROTEIN"/>
    <property type="match status" value="1"/>
</dbReference>
<dbReference type="SUPFAM" id="SSF51735">
    <property type="entry name" value="NAD(P)-binding Rossmann-fold domains"/>
    <property type="match status" value="1"/>
</dbReference>
<dbReference type="Gene3D" id="1.10.1040.50">
    <property type="match status" value="1"/>
</dbReference>
<comment type="caution">
    <text evidence="10">The sequence shown here is derived from an EMBL/GenBank/DDBJ whole genome shotgun (WGS) entry which is preliminary data.</text>
</comment>
<feature type="domain" description="3-hydroxyacyl-CoA dehydrogenase NAD binding" evidence="9">
    <location>
        <begin position="21"/>
        <end position="204"/>
    </location>
</feature>
<keyword evidence="4" id="KW-0560">Oxidoreductase</keyword>
<evidence type="ECO:0000256" key="5">
    <source>
        <dbReference type="ARBA" id="ARBA00023027"/>
    </source>
</evidence>
<name>A0A2N4U5E5_9BURK</name>
<proteinExistence type="predicted"/>
<dbReference type="InterPro" id="IPR008927">
    <property type="entry name" value="6-PGluconate_DH-like_C_sf"/>
</dbReference>
<evidence type="ECO:0000259" key="9">
    <source>
        <dbReference type="Pfam" id="PF02737"/>
    </source>
</evidence>
<dbReference type="SUPFAM" id="SSF48179">
    <property type="entry name" value="6-phosphogluconate dehydrogenase C-terminal domain-like"/>
    <property type="match status" value="2"/>
</dbReference>
<dbReference type="InterPro" id="IPR006108">
    <property type="entry name" value="3HC_DH_C"/>
</dbReference>
<reference evidence="10 11" key="1">
    <citation type="submission" date="2017-10" db="EMBL/GenBank/DDBJ databases">
        <title>Two draft genome sequences of Pusillimonas sp. strains isolated from a nitrate- and radionuclide-contaminated groundwater in Russia.</title>
        <authorList>
            <person name="Grouzdev D.S."/>
            <person name="Tourova T.P."/>
            <person name="Goeva M.A."/>
            <person name="Babich T.L."/>
            <person name="Sokolova D.S."/>
            <person name="Abdullin R."/>
            <person name="Poltaraus A.B."/>
            <person name="Toshchakov S.V."/>
            <person name="Nazina T.N."/>
        </authorList>
    </citation>
    <scope>NUCLEOTIDE SEQUENCE [LARGE SCALE GENOMIC DNA]</scope>
    <source>
        <strain evidence="10 11">JR1/69-3-13</strain>
    </source>
</reference>
<dbReference type="InterPro" id="IPR001753">
    <property type="entry name" value="Enoyl-CoA_hydra/iso"/>
</dbReference>
<evidence type="ECO:0000256" key="2">
    <source>
        <dbReference type="ARBA" id="ARBA00022832"/>
    </source>
</evidence>
<evidence type="ECO:0000256" key="4">
    <source>
        <dbReference type="ARBA" id="ARBA00023002"/>
    </source>
</evidence>
<dbReference type="GO" id="GO:0070403">
    <property type="term" value="F:NAD+ binding"/>
    <property type="evidence" value="ECO:0007669"/>
    <property type="project" value="InterPro"/>
</dbReference>
<dbReference type="InterPro" id="IPR029045">
    <property type="entry name" value="ClpP/crotonase-like_dom_sf"/>
</dbReference>
<organism evidence="10 11">
    <name type="scientific">Pollutimonas subterranea</name>
    <dbReference type="NCBI Taxonomy" id="2045210"/>
    <lineage>
        <taxon>Bacteria</taxon>
        <taxon>Pseudomonadati</taxon>
        <taxon>Pseudomonadota</taxon>
        <taxon>Betaproteobacteria</taxon>
        <taxon>Burkholderiales</taxon>
        <taxon>Alcaligenaceae</taxon>
        <taxon>Pollutimonas</taxon>
    </lineage>
</organism>
<evidence type="ECO:0000256" key="6">
    <source>
        <dbReference type="ARBA" id="ARBA00023098"/>
    </source>
</evidence>
<dbReference type="Pfam" id="PF00725">
    <property type="entry name" value="3HCDH"/>
    <property type="match status" value="1"/>
</dbReference>
<evidence type="ECO:0000256" key="1">
    <source>
        <dbReference type="ARBA" id="ARBA00005005"/>
    </source>
</evidence>
<evidence type="ECO:0000256" key="3">
    <source>
        <dbReference type="ARBA" id="ARBA00022963"/>
    </source>
</evidence>
<keyword evidence="11" id="KW-1185">Reference proteome</keyword>
<dbReference type="GO" id="GO:0003857">
    <property type="term" value="F:(3S)-3-hydroxyacyl-CoA dehydrogenase (NAD+) activity"/>
    <property type="evidence" value="ECO:0007669"/>
    <property type="project" value="UniProtKB-EC"/>
</dbReference>
<dbReference type="Gene3D" id="3.90.226.10">
    <property type="entry name" value="2-enoyl-CoA Hydratase, Chain A, domain 1"/>
    <property type="match status" value="1"/>
</dbReference>
<dbReference type="Pfam" id="PF02737">
    <property type="entry name" value="3HCDH_N"/>
    <property type="match status" value="1"/>
</dbReference>
<dbReference type="PANTHER" id="PTHR48075:SF7">
    <property type="entry name" value="3-HYDROXYACYL-COA DEHYDROGENASE-RELATED"/>
    <property type="match status" value="1"/>
</dbReference>
<dbReference type="InterPro" id="IPR036291">
    <property type="entry name" value="NAD(P)-bd_dom_sf"/>
</dbReference>
<protein>
    <submittedName>
        <fullName evidence="10">3-hydroxyacyl-CoA dehydrogenase</fullName>
    </submittedName>
</protein>
<dbReference type="UniPathway" id="UPA00659"/>
<evidence type="ECO:0000256" key="7">
    <source>
        <dbReference type="ARBA" id="ARBA00049556"/>
    </source>
</evidence>
<dbReference type="EMBL" id="PDNW01000006">
    <property type="protein sequence ID" value="PLC50245.1"/>
    <property type="molecule type" value="Genomic_DNA"/>
</dbReference>